<reference evidence="1" key="1">
    <citation type="submission" date="2022-07" db="EMBL/GenBank/DDBJ databases">
        <title>Phylogenomic reconstructions and comparative analyses of Kickxellomycotina fungi.</title>
        <authorList>
            <person name="Reynolds N.K."/>
            <person name="Stajich J.E."/>
            <person name="Barry K."/>
            <person name="Grigoriev I.V."/>
            <person name="Crous P."/>
            <person name="Smith M.E."/>
        </authorList>
    </citation>
    <scope>NUCLEOTIDE SEQUENCE</scope>
    <source>
        <strain evidence="1">BCRC 34780</strain>
    </source>
</reference>
<dbReference type="Proteomes" id="UP001140087">
    <property type="component" value="Unassembled WGS sequence"/>
</dbReference>
<feature type="non-terminal residue" evidence="1">
    <location>
        <position position="1"/>
    </location>
</feature>
<dbReference type="EMBL" id="JANBUN010000261">
    <property type="protein sequence ID" value="KAJ2805276.1"/>
    <property type="molecule type" value="Genomic_DNA"/>
</dbReference>
<protein>
    <submittedName>
        <fullName evidence="1">Uncharacterized protein</fullName>
    </submittedName>
</protein>
<accession>A0ACC1LBE7</accession>
<keyword evidence="2" id="KW-1185">Reference proteome</keyword>
<evidence type="ECO:0000313" key="2">
    <source>
        <dbReference type="Proteomes" id="UP001140087"/>
    </source>
</evidence>
<name>A0ACC1LBE7_9FUNG</name>
<gene>
    <name evidence="1" type="ORF">H4R21_001321</name>
</gene>
<organism evidence="1 2">
    <name type="scientific">Coemansia helicoidea</name>
    <dbReference type="NCBI Taxonomy" id="1286919"/>
    <lineage>
        <taxon>Eukaryota</taxon>
        <taxon>Fungi</taxon>
        <taxon>Fungi incertae sedis</taxon>
        <taxon>Zoopagomycota</taxon>
        <taxon>Kickxellomycotina</taxon>
        <taxon>Kickxellomycetes</taxon>
        <taxon>Kickxellales</taxon>
        <taxon>Kickxellaceae</taxon>
        <taxon>Coemansia</taxon>
    </lineage>
</organism>
<sequence length="65" mass="7097">SANYAFEVPLQHGMNVIETEVIASEWVPEPLSGDGADQQVPPGLPVPPAAQKPQTRKFLLFLTRL</sequence>
<comment type="caution">
    <text evidence="1">The sequence shown here is derived from an EMBL/GenBank/DDBJ whole genome shotgun (WGS) entry which is preliminary data.</text>
</comment>
<proteinExistence type="predicted"/>
<evidence type="ECO:0000313" key="1">
    <source>
        <dbReference type="EMBL" id="KAJ2805276.1"/>
    </source>
</evidence>